<dbReference type="AlphaFoldDB" id="A0A7D9K7G6"/>
<keyword evidence="2" id="KW-1185">Reference proteome</keyword>
<protein>
    <submittedName>
        <fullName evidence="1">Uncharacterized protein</fullName>
    </submittedName>
</protein>
<organism evidence="1 2">
    <name type="scientific">Paramuricea clavata</name>
    <name type="common">Red gorgonian</name>
    <name type="synonym">Violescent sea-whip</name>
    <dbReference type="NCBI Taxonomy" id="317549"/>
    <lineage>
        <taxon>Eukaryota</taxon>
        <taxon>Metazoa</taxon>
        <taxon>Cnidaria</taxon>
        <taxon>Anthozoa</taxon>
        <taxon>Octocorallia</taxon>
        <taxon>Malacalcyonacea</taxon>
        <taxon>Plexauridae</taxon>
        <taxon>Paramuricea</taxon>
    </lineage>
</organism>
<dbReference type="EMBL" id="CACRXK020028553">
    <property type="protein sequence ID" value="CAB4041582.1"/>
    <property type="molecule type" value="Genomic_DNA"/>
</dbReference>
<evidence type="ECO:0000313" key="2">
    <source>
        <dbReference type="Proteomes" id="UP001152795"/>
    </source>
</evidence>
<sequence>MYDHRHGIAKFTIDIDTGLQFTTYLFNWPIPDDHTIYTTQKRCIKSFEDVNKLIRFVENSNLCKGLPQGEESKSVVTDPTWDDKV</sequence>
<comment type="caution">
    <text evidence="1">The sequence shown here is derived from an EMBL/GenBank/DDBJ whole genome shotgun (WGS) entry which is preliminary data.</text>
</comment>
<reference evidence="1" key="1">
    <citation type="submission" date="2020-04" db="EMBL/GenBank/DDBJ databases">
        <authorList>
            <person name="Alioto T."/>
            <person name="Alioto T."/>
            <person name="Gomez Garrido J."/>
        </authorList>
    </citation>
    <scope>NUCLEOTIDE SEQUENCE</scope>
    <source>
        <strain evidence="1">A484AB</strain>
    </source>
</reference>
<evidence type="ECO:0000313" key="1">
    <source>
        <dbReference type="EMBL" id="CAB4041582.1"/>
    </source>
</evidence>
<accession>A0A7D9K7G6</accession>
<dbReference type="Proteomes" id="UP001152795">
    <property type="component" value="Unassembled WGS sequence"/>
</dbReference>
<name>A0A7D9K7G6_PARCT</name>
<proteinExistence type="predicted"/>
<gene>
    <name evidence="1" type="ORF">PACLA_8A012546</name>
</gene>